<dbReference type="Proteomes" id="UP000720189">
    <property type="component" value="Unassembled WGS sequence"/>
</dbReference>
<protein>
    <submittedName>
        <fullName evidence="1">Uncharacterized protein</fullName>
    </submittedName>
</protein>
<gene>
    <name evidence="1" type="ORF">BKA55DRAFT_670734</name>
</gene>
<keyword evidence="2" id="KW-1185">Reference proteome</keyword>
<organism evidence="1 2">
    <name type="scientific">Fusarium redolens</name>
    <dbReference type="NCBI Taxonomy" id="48865"/>
    <lineage>
        <taxon>Eukaryota</taxon>
        <taxon>Fungi</taxon>
        <taxon>Dikarya</taxon>
        <taxon>Ascomycota</taxon>
        <taxon>Pezizomycotina</taxon>
        <taxon>Sordariomycetes</taxon>
        <taxon>Hypocreomycetidae</taxon>
        <taxon>Hypocreales</taxon>
        <taxon>Nectriaceae</taxon>
        <taxon>Fusarium</taxon>
        <taxon>Fusarium redolens species complex</taxon>
    </lineage>
</organism>
<evidence type="ECO:0000313" key="1">
    <source>
        <dbReference type="EMBL" id="KAH7266807.1"/>
    </source>
</evidence>
<name>A0A9P9KQT2_FUSRE</name>
<reference evidence="1" key="1">
    <citation type="journal article" date="2021" name="Nat. Commun.">
        <title>Genetic determinants of endophytism in the Arabidopsis root mycobiome.</title>
        <authorList>
            <person name="Mesny F."/>
            <person name="Miyauchi S."/>
            <person name="Thiergart T."/>
            <person name="Pickel B."/>
            <person name="Atanasova L."/>
            <person name="Karlsson M."/>
            <person name="Huettel B."/>
            <person name="Barry K.W."/>
            <person name="Haridas S."/>
            <person name="Chen C."/>
            <person name="Bauer D."/>
            <person name="Andreopoulos W."/>
            <person name="Pangilinan J."/>
            <person name="LaButti K."/>
            <person name="Riley R."/>
            <person name="Lipzen A."/>
            <person name="Clum A."/>
            <person name="Drula E."/>
            <person name="Henrissat B."/>
            <person name="Kohler A."/>
            <person name="Grigoriev I.V."/>
            <person name="Martin F.M."/>
            <person name="Hacquard S."/>
        </authorList>
    </citation>
    <scope>NUCLEOTIDE SEQUENCE</scope>
    <source>
        <strain evidence="1">MPI-CAGE-AT-0023</strain>
    </source>
</reference>
<evidence type="ECO:0000313" key="2">
    <source>
        <dbReference type="Proteomes" id="UP000720189"/>
    </source>
</evidence>
<dbReference type="GeneID" id="70227911"/>
<proteinExistence type="predicted"/>
<accession>A0A9P9KQT2</accession>
<dbReference type="RefSeq" id="XP_046054626.1">
    <property type="nucleotide sequence ID" value="XM_046197957.1"/>
</dbReference>
<dbReference type="EMBL" id="JAGMUX010000002">
    <property type="protein sequence ID" value="KAH7266807.1"/>
    <property type="molecule type" value="Genomic_DNA"/>
</dbReference>
<sequence>MEDPNLAEAPSAAQCPSSQSANQFLVAPYLQRASNELKDSSGRPHSDQRIAEATLLGTPVCASEGHAESPRSVPFLFPAFRMTG</sequence>
<feature type="non-terminal residue" evidence="1">
    <location>
        <position position="84"/>
    </location>
</feature>
<dbReference type="AlphaFoldDB" id="A0A9P9KQT2"/>
<comment type="caution">
    <text evidence="1">The sequence shown here is derived from an EMBL/GenBank/DDBJ whole genome shotgun (WGS) entry which is preliminary data.</text>
</comment>